<dbReference type="SFLD" id="SFLDG01129">
    <property type="entry name" value="C1.5:_HAD__Beta-PGM__Phosphata"/>
    <property type="match status" value="1"/>
</dbReference>
<dbReference type="Proteomes" id="UP000664545">
    <property type="component" value="Unassembled WGS sequence"/>
</dbReference>
<evidence type="ECO:0000313" key="1">
    <source>
        <dbReference type="EMBL" id="MBN7773102.1"/>
    </source>
</evidence>
<organism evidence="1 2">
    <name type="scientific">Clostridium aminobutyricum</name>
    <dbReference type="NCBI Taxonomy" id="33953"/>
    <lineage>
        <taxon>Bacteria</taxon>
        <taxon>Bacillati</taxon>
        <taxon>Bacillota</taxon>
        <taxon>Clostridia</taxon>
        <taxon>Eubacteriales</taxon>
        <taxon>Clostridiaceae</taxon>
        <taxon>Clostridium</taxon>
    </lineage>
</organism>
<accession>A0A939D8C6</accession>
<evidence type="ECO:0000313" key="2">
    <source>
        <dbReference type="Proteomes" id="UP000664545"/>
    </source>
</evidence>
<dbReference type="InterPro" id="IPR006439">
    <property type="entry name" value="HAD-SF_hydro_IA"/>
</dbReference>
<dbReference type="RefSeq" id="WP_206581938.1">
    <property type="nucleotide sequence ID" value="NZ_JAFJZZ010000002.1"/>
</dbReference>
<dbReference type="Gene3D" id="1.10.150.240">
    <property type="entry name" value="Putative phosphatase, domain 2"/>
    <property type="match status" value="1"/>
</dbReference>
<dbReference type="PANTHER" id="PTHR18901">
    <property type="entry name" value="2-DEOXYGLUCOSE-6-PHOSPHATE PHOSPHATASE 2"/>
    <property type="match status" value="1"/>
</dbReference>
<dbReference type="PANTHER" id="PTHR18901:SF38">
    <property type="entry name" value="PSEUDOURIDINE-5'-PHOSPHATASE"/>
    <property type="match status" value="1"/>
</dbReference>
<protein>
    <submittedName>
        <fullName evidence="1">HAD family phosphatase</fullName>
    </submittedName>
</protein>
<comment type="caution">
    <text evidence="1">The sequence shown here is derived from an EMBL/GenBank/DDBJ whole genome shotgun (WGS) entry which is preliminary data.</text>
</comment>
<dbReference type="SFLD" id="SFLDS00003">
    <property type="entry name" value="Haloacid_Dehalogenase"/>
    <property type="match status" value="1"/>
</dbReference>
<dbReference type="CDD" id="cd07505">
    <property type="entry name" value="HAD_BPGM-like"/>
    <property type="match status" value="1"/>
</dbReference>
<sequence length="217" mass="24302">MNIKGAIFDMDGTLLESMHIWETVGSDYLKNCGIEPAADLREQIKTLSLRDCAEYFYLQYGLDVPIEEIMSGINETIADFYAKEVWLKPGALQLLEKLAQRGVVMCIATATDRELVEAALKTTNIRHFFKEILTCTEVGAGKESPAIFEKALTVMGVPKSETVVFEDALHAIQTAKKAGFKVIAVGDPFSEPDREEIIQIADYYYDTLEEMRCESIL</sequence>
<dbReference type="GO" id="GO:0016791">
    <property type="term" value="F:phosphatase activity"/>
    <property type="evidence" value="ECO:0007669"/>
    <property type="project" value="TreeGrafter"/>
</dbReference>
<dbReference type="NCBIfam" id="TIGR01509">
    <property type="entry name" value="HAD-SF-IA-v3"/>
    <property type="match status" value="1"/>
</dbReference>
<name>A0A939D8C6_CLOAM</name>
<dbReference type="AlphaFoldDB" id="A0A939D8C6"/>
<dbReference type="SFLD" id="SFLDG01135">
    <property type="entry name" value="C1.5.6:_HAD__Beta-PGM__Phospha"/>
    <property type="match status" value="1"/>
</dbReference>
<dbReference type="SUPFAM" id="SSF56784">
    <property type="entry name" value="HAD-like"/>
    <property type="match status" value="1"/>
</dbReference>
<dbReference type="InterPro" id="IPR041492">
    <property type="entry name" value="HAD_2"/>
</dbReference>
<proteinExistence type="predicted"/>
<dbReference type="Gene3D" id="3.40.50.1000">
    <property type="entry name" value="HAD superfamily/HAD-like"/>
    <property type="match status" value="1"/>
</dbReference>
<keyword evidence="2" id="KW-1185">Reference proteome</keyword>
<gene>
    <name evidence="1" type="ORF">JYB65_06990</name>
</gene>
<dbReference type="EMBL" id="JAFJZZ010000002">
    <property type="protein sequence ID" value="MBN7773102.1"/>
    <property type="molecule type" value="Genomic_DNA"/>
</dbReference>
<dbReference type="InterPro" id="IPR023214">
    <property type="entry name" value="HAD_sf"/>
</dbReference>
<dbReference type="PRINTS" id="PR00413">
    <property type="entry name" value="HADHALOGNASE"/>
</dbReference>
<reference evidence="1" key="1">
    <citation type="submission" date="2021-02" db="EMBL/GenBank/DDBJ databases">
        <title>Abyssanaerobacter marinus gen.nov., sp., nov, anaerobic bacterium isolated from the Onnuri vent field of Indian Ocean and suggestion of Mogibacteriaceae fam. nov., and proposal of reclassification of ambiguous this family's genus member.</title>
        <authorList>
            <person name="Kim Y.J."/>
            <person name="Yang J.-A."/>
        </authorList>
    </citation>
    <scope>NUCLEOTIDE SEQUENCE</scope>
    <source>
        <strain evidence="1">DSM 2634</strain>
    </source>
</reference>
<dbReference type="InterPro" id="IPR023198">
    <property type="entry name" value="PGP-like_dom2"/>
</dbReference>
<dbReference type="Pfam" id="PF13419">
    <property type="entry name" value="HAD_2"/>
    <property type="match status" value="1"/>
</dbReference>
<dbReference type="InterPro" id="IPR036412">
    <property type="entry name" value="HAD-like_sf"/>
</dbReference>